<proteinExistence type="predicted"/>
<feature type="compositionally biased region" description="Basic and acidic residues" evidence="1">
    <location>
        <begin position="411"/>
        <end position="423"/>
    </location>
</feature>
<gene>
    <name evidence="3" type="ORF">CAP_8832</name>
</gene>
<dbReference type="InterPro" id="IPR018713">
    <property type="entry name" value="MPAB/Lcp_cat_dom"/>
</dbReference>
<dbReference type="RefSeq" id="WP_052376729.1">
    <property type="nucleotide sequence ID" value="NZ_ASRX01000093.1"/>
</dbReference>
<comment type="caution">
    <text evidence="3">The sequence shown here is derived from an EMBL/GenBank/DDBJ whole genome shotgun (WGS) entry which is preliminary data.</text>
</comment>
<dbReference type="eggNOG" id="ENOG502Z7TF">
    <property type="taxonomic scope" value="Bacteria"/>
</dbReference>
<dbReference type="InterPro" id="IPR037473">
    <property type="entry name" value="Lcp-like"/>
</dbReference>
<dbReference type="EMBL" id="ASRX01000093">
    <property type="protein sequence ID" value="EYF00964.1"/>
    <property type="molecule type" value="Genomic_DNA"/>
</dbReference>
<reference evidence="3 4" key="1">
    <citation type="submission" date="2013-05" db="EMBL/GenBank/DDBJ databases">
        <title>Genome assembly of Chondromyces apiculatus DSM 436.</title>
        <authorList>
            <person name="Sharma G."/>
            <person name="Khatri I."/>
            <person name="Kaur C."/>
            <person name="Mayilraj S."/>
            <person name="Subramanian S."/>
        </authorList>
    </citation>
    <scope>NUCLEOTIDE SEQUENCE [LARGE SCALE GENOMIC DNA]</scope>
    <source>
        <strain evidence="3 4">DSM 436</strain>
    </source>
</reference>
<feature type="domain" description="ER-bound oxygenase mpaB/mpaB'/Rubber oxygenase catalytic" evidence="2">
    <location>
        <begin position="133"/>
        <end position="360"/>
    </location>
</feature>
<protein>
    <recommendedName>
        <fullName evidence="2">ER-bound oxygenase mpaB/mpaB'/Rubber oxygenase catalytic domain-containing protein</fullName>
    </recommendedName>
</protein>
<dbReference type="Pfam" id="PF09995">
    <property type="entry name" value="MPAB_Lcp_cat"/>
    <property type="match status" value="1"/>
</dbReference>
<dbReference type="PANTHER" id="PTHR37539">
    <property type="entry name" value="SECRETED PROTEIN-RELATED"/>
    <property type="match status" value="1"/>
</dbReference>
<organism evidence="3 4">
    <name type="scientific">Chondromyces apiculatus DSM 436</name>
    <dbReference type="NCBI Taxonomy" id="1192034"/>
    <lineage>
        <taxon>Bacteria</taxon>
        <taxon>Pseudomonadati</taxon>
        <taxon>Myxococcota</taxon>
        <taxon>Polyangia</taxon>
        <taxon>Polyangiales</taxon>
        <taxon>Polyangiaceae</taxon>
        <taxon>Chondromyces</taxon>
    </lineage>
</organism>
<evidence type="ECO:0000256" key="1">
    <source>
        <dbReference type="SAM" id="MobiDB-lite"/>
    </source>
</evidence>
<dbReference type="GO" id="GO:0016491">
    <property type="term" value="F:oxidoreductase activity"/>
    <property type="evidence" value="ECO:0007669"/>
    <property type="project" value="InterPro"/>
</dbReference>
<evidence type="ECO:0000313" key="3">
    <source>
        <dbReference type="EMBL" id="EYF00964.1"/>
    </source>
</evidence>
<dbReference type="OrthoDB" id="6072815at2"/>
<evidence type="ECO:0000259" key="2">
    <source>
        <dbReference type="Pfam" id="PF09995"/>
    </source>
</evidence>
<sequence>MEQQAAEERIPTEFRYWHNIRSVRAQLLRRGIHALFGADPELPDAKVRAYAHAYYDADPVAEALARDVHLPRGQAEGRKLLDRALARGVDAIPDPPPSLRRLFAEIEVRPPWLDERLVELGARVFRRYGTHLYSFAGAITLEGYRESSVARPLALTGAYTGSSANRRFLETAAFWVDVSEPGALGPGQRGRETALHVRMMHVFVRQRLLAHPRWDLAAWGVPISQADAMLTLMGGSIAPGHGLKLLGYRTSREEIAALMHFWRYVGHLMGVQPRWFPETVDEGVGLLFTAMVKGAGRSGDDGVHLARSYLASYAPPASEPWSSAWRKHLEYRLQLGYVSFFLSPPTYARYGLPRPGLWRFHPLAQAPFVYARETIRRRNRHLDDWLDTQARSETRQWVAARLGARRAEYRAVDPCAREPEAQAHRTASPPPPSPSARRNGPHGAAFG</sequence>
<dbReference type="AlphaFoldDB" id="A0A017SVH1"/>
<evidence type="ECO:0000313" key="4">
    <source>
        <dbReference type="Proteomes" id="UP000019678"/>
    </source>
</evidence>
<accession>A0A017SVH1</accession>
<dbReference type="STRING" id="1192034.CAP_8832"/>
<keyword evidence="4" id="KW-1185">Reference proteome</keyword>
<dbReference type="PANTHER" id="PTHR37539:SF1">
    <property type="entry name" value="ER-BOUND OXYGENASE MPAB_MPAB'_RUBBER OXYGENASE CATALYTIC DOMAIN-CONTAINING PROTEIN"/>
    <property type="match status" value="1"/>
</dbReference>
<dbReference type="Proteomes" id="UP000019678">
    <property type="component" value="Unassembled WGS sequence"/>
</dbReference>
<feature type="region of interest" description="Disordered" evidence="1">
    <location>
        <begin position="411"/>
        <end position="447"/>
    </location>
</feature>
<name>A0A017SVH1_9BACT</name>